<feature type="transmembrane region" description="Helical" evidence="7">
    <location>
        <begin position="348"/>
        <end position="369"/>
    </location>
</feature>
<dbReference type="InterPro" id="IPR036259">
    <property type="entry name" value="MFS_trans_sf"/>
</dbReference>
<dbReference type="InterPro" id="IPR010290">
    <property type="entry name" value="TM_effector"/>
</dbReference>
<feature type="transmembrane region" description="Helical" evidence="7">
    <location>
        <begin position="375"/>
        <end position="395"/>
    </location>
</feature>
<dbReference type="CDD" id="cd06173">
    <property type="entry name" value="MFS_MefA_like"/>
    <property type="match status" value="1"/>
</dbReference>
<feature type="transmembrane region" description="Helical" evidence="7">
    <location>
        <begin position="221"/>
        <end position="246"/>
    </location>
</feature>
<feature type="transmembrane region" description="Helical" evidence="7">
    <location>
        <begin position="309"/>
        <end position="327"/>
    </location>
</feature>
<evidence type="ECO:0000256" key="4">
    <source>
        <dbReference type="ARBA" id="ARBA00022692"/>
    </source>
</evidence>
<keyword evidence="5 7" id="KW-1133">Transmembrane helix</keyword>
<keyword evidence="2" id="KW-0813">Transport</keyword>
<feature type="transmembrane region" description="Helical" evidence="7">
    <location>
        <begin position="169"/>
        <end position="187"/>
    </location>
</feature>
<accession>A0A3E0H7V1</accession>
<organism evidence="9 10">
    <name type="scientific">Kutzneria buriramensis</name>
    <dbReference type="NCBI Taxonomy" id="1045776"/>
    <lineage>
        <taxon>Bacteria</taxon>
        <taxon>Bacillati</taxon>
        <taxon>Actinomycetota</taxon>
        <taxon>Actinomycetes</taxon>
        <taxon>Pseudonocardiales</taxon>
        <taxon>Pseudonocardiaceae</taxon>
        <taxon>Kutzneria</taxon>
    </lineage>
</organism>
<evidence type="ECO:0000259" key="8">
    <source>
        <dbReference type="PROSITE" id="PS50850"/>
    </source>
</evidence>
<reference evidence="9 10" key="1">
    <citation type="submission" date="2018-08" db="EMBL/GenBank/DDBJ databases">
        <title>Genomic Encyclopedia of Archaeal and Bacterial Type Strains, Phase II (KMG-II): from individual species to whole genera.</title>
        <authorList>
            <person name="Goeker M."/>
        </authorList>
    </citation>
    <scope>NUCLEOTIDE SEQUENCE [LARGE SCALE GENOMIC DNA]</scope>
    <source>
        <strain evidence="9 10">DSM 45791</strain>
    </source>
</reference>
<comment type="subcellular location">
    <subcellularLocation>
        <location evidence="1">Cell membrane</location>
        <topology evidence="1">Multi-pass membrane protein</topology>
    </subcellularLocation>
</comment>
<dbReference type="Proteomes" id="UP000256269">
    <property type="component" value="Unassembled WGS sequence"/>
</dbReference>
<gene>
    <name evidence="9" type="ORF">BCF44_11349</name>
</gene>
<evidence type="ECO:0000313" key="9">
    <source>
        <dbReference type="EMBL" id="REH39194.1"/>
    </source>
</evidence>
<feature type="transmembrane region" description="Helical" evidence="7">
    <location>
        <begin position="43"/>
        <end position="65"/>
    </location>
</feature>
<dbReference type="Gene3D" id="1.20.1250.20">
    <property type="entry name" value="MFS general substrate transporter like domains"/>
    <property type="match status" value="1"/>
</dbReference>
<feature type="transmembrane region" description="Helical" evidence="7">
    <location>
        <begin position="77"/>
        <end position="98"/>
    </location>
</feature>
<evidence type="ECO:0000256" key="7">
    <source>
        <dbReference type="SAM" id="Phobius"/>
    </source>
</evidence>
<dbReference type="GO" id="GO:0005886">
    <property type="term" value="C:plasma membrane"/>
    <property type="evidence" value="ECO:0007669"/>
    <property type="project" value="UniProtKB-SubCell"/>
</dbReference>
<dbReference type="EMBL" id="QUNO01000013">
    <property type="protein sequence ID" value="REH39194.1"/>
    <property type="molecule type" value="Genomic_DNA"/>
</dbReference>
<keyword evidence="3" id="KW-1003">Cell membrane</keyword>
<sequence>MKTYLTVLRIADYRKLWIGAVVSLLGDGASWTALAWLGVSRGGAEALTVLGVCYTAPIIVGGLLAGKLVDRFSRRNLLVLDSVVRGGAMAAIPILALTGSLQLWHAYVVAAVYGLFKILPIGIVPAVLPELVPEDKLPTAIAMEAIATGAAGLIGPAIGGALIPLVGVQGVLAIDAASYLAFALFVLSMKAKLPRPVADAGSGAKRGSWGPVLAFLRGDRVMVVITVAFTAFNVAMGMLIVTQPWLAHEKLAGGATMLGLLVGVLAGAEMLGSLIAGAIKPAVRPMVRIGSLQLVAGGGLLLLLGANPVLVLIGQVVCGAPAALLTVSSQTVRYKRTPEELRARTMTLMRTLMLGAVPVGSVIAGPLLAAGQYSGMVVLMAVIAGAPGLLSLLIVPSAVVNRPEVAAAAAA</sequence>
<dbReference type="PANTHER" id="PTHR23513:SF11">
    <property type="entry name" value="STAPHYLOFERRIN A TRANSPORTER"/>
    <property type="match status" value="1"/>
</dbReference>
<feature type="transmembrane region" description="Helical" evidence="7">
    <location>
        <begin position="258"/>
        <end position="279"/>
    </location>
</feature>
<keyword evidence="10" id="KW-1185">Reference proteome</keyword>
<dbReference type="PANTHER" id="PTHR23513">
    <property type="entry name" value="INTEGRAL MEMBRANE EFFLUX PROTEIN-RELATED"/>
    <property type="match status" value="1"/>
</dbReference>
<dbReference type="AlphaFoldDB" id="A0A3E0H7V1"/>
<evidence type="ECO:0000313" key="10">
    <source>
        <dbReference type="Proteomes" id="UP000256269"/>
    </source>
</evidence>
<evidence type="ECO:0000256" key="5">
    <source>
        <dbReference type="ARBA" id="ARBA00022989"/>
    </source>
</evidence>
<dbReference type="SUPFAM" id="SSF103473">
    <property type="entry name" value="MFS general substrate transporter"/>
    <property type="match status" value="1"/>
</dbReference>
<feature type="transmembrane region" description="Helical" evidence="7">
    <location>
        <begin position="16"/>
        <end position="37"/>
    </location>
</feature>
<evidence type="ECO:0000256" key="2">
    <source>
        <dbReference type="ARBA" id="ARBA00022448"/>
    </source>
</evidence>
<evidence type="ECO:0000256" key="6">
    <source>
        <dbReference type="ARBA" id="ARBA00023136"/>
    </source>
</evidence>
<dbReference type="PROSITE" id="PS50850">
    <property type="entry name" value="MFS"/>
    <property type="match status" value="1"/>
</dbReference>
<feature type="domain" description="Major facilitator superfamily (MFS) profile" evidence="8">
    <location>
        <begin position="1"/>
        <end position="399"/>
    </location>
</feature>
<evidence type="ECO:0000256" key="1">
    <source>
        <dbReference type="ARBA" id="ARBA00004651"/>
    </source>
</evidence>
<keyword evidence="6 7" id="KW-0472">Membrane</keyword>
<evidence type="ECO:0000256" key="3">
    <source>
        <dbReference type="ARBA" id="ARBA00022475"/>
    </source>
</evidence>
<dbReference type="GO" id="GO:0022857">
    <property type="term" value="F:transmembrane transporter activity"/>
    <property type="evidence" value="ECO:0007669"/>
    <property type="project" value="InterPro"/>
</dbReference>
<keyword evidence="4 7" id="KW-0812">Transmembrane</keyword>
<feature type="transmembrane region" description="Helical" evidence="7">
    <location>
        <begin position="286"/>
        <end position="303"/>
    </location>
</feature>
<name>A0A3E0H7V1_9PSEU</name>
<comment type="caution">
    <text evidence="9">The sequence shown here is derived from an EMBL/GenBank/DDBJ whole genome shotgun (WGS) entry which is preliminary data.</text>
</comment>
<dbReference type="InterPro" id="IPR020846">
    <property type="entry name" value="MFS_dom"/>
</dbReference>
<dbReference type="RefSeq" id="WP_170217888.1">
    <property type="nucleotide sequence ID" value="NZ_CP144375.1"/>
</dbReference>
<protein>
    <submittedName>
        <fullName evidence="9">Putative MFS family arabinose efflux permease</fullName>
    </submittedName>
</protein>
<proteinExistence type="predicted"/>
<feature type="transmembrane region" description="Helical" evidence="7">
    <location>
        <begin position="140"/>
        <end position="163"/>
    </location>
</feature>
<dbReference type="Pfam" id="PF05977">
    <property type="entry name" value="MFS_3"/>
    <property type="match status" value="1"/>
</dbReference>
<feature type="transmembrane region" description="Helical" evidence="7">
    <location>
        <begin position="104"/>
        <end position="128"/>
    </location>
</feature>